<dbReference type="Proteomes" id="UP000192569">
    <property type="component" value="Chromosome I"/>
</dbReference>
<evidence type="ECO:0000256" key="4">
    <source>
        <dbReference type="RuleBase" id="RU003651"/>
    </source>
</evidence>
<comment type="similarity">
    <text evidence="4">Belongs to the AAA ATPase family.</text>
</comment>
<evidence type="ECO:0000313" key="8">
    <source>
        <dbReference type="EMBL" id="SMB98681.1"/>
    </source>
</evidence>
<name>A0A1W1VZX9_9FIRM</name>
<dbReference type="InterPro" id="IPR003338">
    <property type="entry name" value="CDC4_N-term_subdom"/>
</dbReference>
<dbReference type="OrthoDB" id="9809379at2"/>
<dbReference type="FunFam" id="2.40.40.20:FF:000007">
    <property type="entry name" value="AAA family ATPase"/>
    <property type="match status" value="1"/>
</dbReference>
<dbReference type="Gene3D" id="1.10.8.60">
    <property type="match status" value="2"/>
</dbReference>
<dbReference type="FunFam" id="3.40.50.300:FF:000012">
    <property type="entry name" value="Transitional endoplasmic reticulum ATPase"/>
    <property type="match status" value="1"/>
</dbReference>
<accession>A0A1W1VZX9</accession>
<dbReference type="InterPro" id="IPR004201">
    <property type="entry name" value="Cdc48_dom2"/>
</dbReference>
<evidence type="ECO:0000256" key="3">
    <source>
        <dbReference type="ARBA" id="ARBA00023054"/>
    </source>
</evidence>
<feature type="domain" description="AAA+ ATPase" evidence="5">
    <location>
        <begin position="213"/>
        <end position="349"/>
    </location>
</feature>
<dbReference type="EMBL" id="LT838272">
    <property type="protein sequence ID" value="SMB98681.1"/>
    <property type="molecule type" value="Genomic_DNA"/>
</dbReference>
<dbReference type="SUPFAM" id="SSF54585">
    <property type="entry name" value="Cdc48 domain 2-like"/>
    <property type="match status" value="1"/>
</dbReference>
<dbReference type="SMART" id="SM01073">
    <property type="entry name" value="CDC48_N"/>
    <property type="match status" value="1"/>
</dbReference>
<dbReference type="InterPro" id="IPR041569">
    <property type="entry name" value="AAA_lid_3"/>
</dbReference>
<evidence type="ECO:0000256" key="1">
    <source>
        <dbReference type="ARBA" id="ARBA00022741"/>
    </source>
</evidence>
<feature type="domain" description="CDC48 N-terminal subdomain" evidence="7">
    <location>
        <begin position="6"/>
        <end position="90"/>
    </location>
</feature>
<keyword evidence="1 4" id="KW-0547">Nucleotide-binding</keyword>
<dbReference type="GO" id="GO:0016887">
    <property type="term" value="F:ATP hydrolysis activity"/>
    <property type="evidence" value="ECO:0007669"/>
    <property type="project" value="InterPro"/>
</dbReference>
<evidence type="ECO:0000313" key="9">
    <source>
        <dbReference type="Proteomes" id="UP000192569"/>
    </source>
</evidence>
<dbReference type="GO" id="GO:0005524">
    <property type="term" value="F:ATP binding"/>
    <property type="evidence" value="ECO:0007669"/>
    <property type="project" value="UniProtKB-KW"/>
</dbReference>
<dbReference type="Gene3D" id="2.40.40.20">
    <property type="match status" value="1"/>
</dbReference>
<dbReference type="SMART" id="SM00382">
    <property type="entry name" value="AAA"/>
    <property type="match status" value="2"/>
</dbReference>
<feature type="domain" description="AAA+ ATPase" evidence="5">
    <location>
        <begin position="483"/>
        <end position="619"/>
    </location>
</feature>
<dbReference type="Pfam" id="PF02933">
    <property type="entry name" value="CDC48_2"/>
    <property type="match status" value="1"/>
</dbReference>
<dbReference type="InterPro" id="IPR009010">
    <property type="entry name" value="Asp_de-COase-like_dom_sf"/>
</dbReference>
<evidence type="ECO:0000256" key="2">
    <source>
        <dbReference type="ARBA" id="ARBA00022840"/>
    </source>
</evidence>
<organism evidence="8 9">
    <name type="scientific">Thermanaeromonas toyohensis ToBE</name>
    <dbReference type="NCBI Taxonomy" id="698762"/>
    <lineage>
        <taxon>Bacteria</taxon>
        <taxon>Bacillati</taxon>
        <taxon>Bacillota</taxon>
        <taxon>Clostridia</taxon>
        <taxon>Neomoorellales</taxon>
        <taxon>Neomoorellaceae</taxon>
        <taxon>Thermanaeromonas</taxon>
    </lineage>
</organism>
<dbReference type="InterPro" id="IPR003959">
    <property type="entry name" value="ATPase_AAA_core"/>
</dbReference>
<feature type="domain" description="CDC48" evidence="6">
    <location>
        <begin position="106"/>
        <end position="171"/>
    </location>
</feature>
<dbReference type="AlphaFoldDB" id="A0A1W1VZX9"/>
<keyword evidence="3" id="KW-0175">Coiled coil</keyword>
<dbReference type="Gene3D" id="3.40.50.300">
    <property type="entry name" value="P-loop containing nucleotide triphosphate hydrolases"/>
    <property type="match status" value="2"/>
</dbReference>
<dbReference type="Gene3D" id="3.10.330.10">
    <property type="match status" value="1"/>
</dbReference>
<gene>
    <name evidence="8" type="ORF">SAMN00808754_2489</name>
</gene>
<dbReference type="PANTHER" id="PTHR23077">
    <property type="entry name" value="AAA-FAMILY ATPASE"/>
    <property type="match status" value="1"/>
</dbReference>
<sequence>MEDKVSLKVIEGMVEDARKGIVRVVNEVMGRLGLNTGDVVAITGKRSTVARVMPAFPDRCPSGSIQMDGTIRQNARVGLGEEVILERAEWQRAKVVVLAPVLPGWTLEGEHEITHIKTRLLGLAVVPGDQVSITLFSGREEAFTVEGVTPRGPVVINKDTTVRFKGGEAGEIKRQRVTYEDIGGLAREVQRVREIIELPLKYPQLFKMLGVDPPKGILLYGPPGTGKTLIARAVASETEAHFIHVNGPEIMHKYYGESEARLRQVFEEARKKAPSIIFLDEIDAIAPRRADVHGDVEKRVVAQLLALMDGLESRGNVVVIGATNIPDLVDPALRRPGRFDREIAINVPDQRGREEILRIHTRGMSLAPDVSIPRLAAMTHGFVGADLAALCREAGMYALRRVLKDIPLGSDAAANLELKVTMRDFLDALAEIEPSATREFATEIPTVSWEDVGGLDSIKLRLQALVEWPLKYPDLFQYFDLQAPKGILLSGPPGTGKTLVAKALARESQVNFIPVNSSLLFSHWWGEAEKTLHEVFRKARQASPCILFFDEIDALVPTRRGSEGSMTSRLVSQFLMELDGLEELREVIVLAATNRIDLVDPAILRPGRFDIILEFSPPGPKERLAILKVHLRRKPLAEDVNLEALANMTEGMVGSELEAICKRAALLALSEAVHSGRVSPEDKATWRISSRHLEQALREVLEEKGGETSKPEARTLRTLWPASGSGREWTKIGR</sequence>
<dbReference type="SUPFAM" id="SSF50692">
    <property type="entry name" value="ADC-like"/>
    <property type="match status" value="1"/>
</dbReference>
<dbReference type="InterPro" id="IPR027417">
    <property type="entry name" value="P-loop_NTPase"/>
</dbReference>
<evidence type="ECO:0000259" key="7">
    <source>
        <dbReference type="SMART" id="SM01073"/>
    </source>
</evidence>
<dbReference type="Pfam" id="PF02359">
    <property type="entry name" value="CDC48_N"/>
    <property type="match status" value="1"/>
</dbReference>
<dbReference type="PROSITE" id="PS00674">
    <property type="entry name" value="AAA"/>
    <property type="match status" value="2"/>
</dbReference>
<dbReference type="PANTHER" id="PTHR23077:SF171">
    <property type="entry name" value="NUCLEAR VALOSIN-CONTAINING PROTEIN-LIKE"/>
    <property type="match status" value="1"/>
</dbReference>
<keyword evidence="9" id="KW-1185">Reference proteome</keyword>
<dbReference type="Pfam" id="PF00004">
    <property type="entry name" value="AAA"/>
    <property type="match status" value="2"/>
</dbReference>
<evidence type="ECO:0000259" key="5">
    <source>
        <dbReference type="SMART" id="SM00382"/>
    </source>
</evidence>
<dbReference type="InterPro" id="IPR005938">
    <property type="entry name" value="AAA_ATPase_CDC48"/>
</dbReference>
<reference evidence="8 9" key="1">
    <citation type="submission" date="2017-04" db="EMBL/GenBank/DDBJ databases">
        <authorList>
            <person name="Afonso C.L."/>
            <person name="Miller P.J."/>
            <person name="Scott M.A."/>
            <person name="Spackman E."/>
            <person name="Goraichik I."/>
            <person name="Dimitrov K.M."/>
            <person name="Suarez D.L."/>
            <person name="Swayne D.E."/>
        </authorList>
    </citation>
    <scope>NUCLEOTIDE SEQUENCE [LARGE SCALE GENOMIC DNA]</scope>
    <source>
        <strain evidence="8 9">ToBE</strain>
    </source>
</reference>
<dbReference type="GO" id="GO:0005737">
    <property type="term" value="C:cytoplasm"/>
    <property type="evidence" value="ECO:0007669"/>
    <property type="project" value="UniProtKB-ARBA"/>
</dbReference>
<dbReference type="InterPro" id="IPR003593">
    <property type="entry name" value="AAA+_ATPase"/>
</dbReference>
<dbReference type="InterPro" id="IPR029067">
    <property type="entry name" value="CDC48_domain_2-like_sf"/>
</dbReference>
<dbReference type="STRING" id="698762.SAMN00808754_2489"/>
<evidence type="ECO:0000259" key="6">
    <source>
        <dbReference type="SMART" id="SM01072"/>
    </source>
</evidence>
<dbReference type="NCBIfam" id="TIGR01243">
    <property type="entry name" value="CDC48"/>
    <property type="match status" value="1"/>
</dbReference>
<dbReference type="SMART" id="SM01072">
    <property type="entry name" value="CDC48_2"/>
    <property type="match status" value="1"/>
</dbReference>
<dbReference type="InterPro" id="IPR050168">
    <property type="entry name" value="AAA_ATPase_domain"/>
</dbReference>
<dbReference type="FunFam" id="3.40.50.300:FF:001025">
    <property type="entry name" value="ATPase family, AAA domain-containing 2B"/>
    <property type="match status" value="1"/>
</dbReference>
<protein>
    <submittedName>
        <fullName evidence="8">Transitional endoplasmic reticulum ATPase</fullName>
    </submittedName>
</protein>
<keyword evidence="2 4" id="KW-0067">ATP-binding</keyword>
<dbReference type="InterPro" id="IPR003960">
    <property type="entry name" value="ATPase_AAA_CS"/>
</dbReference>
<dbReference type="RefSeq" id="WP_084666071.1">
    <property type="nucleotide sequence ID" value="NZ_LT838272.1"/>
</dbReference>
<dbReference type="Pfam" id="PF17862">
    <property type="entry name" value="AAA_lid_3"/>
    <property type="match status" value="2"/>
</dbReference>
<proteinExistence type="inferred from homology"/>
<dbReference type="SUPFAM" id="SSF52540">
    <property type="entry name" value="P-loop containing nucleoside triphosphate hydrolases"/>
    <property type="match status" value="2"/>
</dbReference>